<feature type="compositionally biased region" description="Pro residues" evidence="1">
    <location>
        <begin position="31"/>
        <end position="43"/>
    </location>
</feature>
<evidence type="ECO:0000313" key="3">
    <source>
        <dbReference type="EMBL" id="KFA65872.1"/>
    </source>
</evidence>
<organism evidence="3 4">
    <name type="scientific">Stachybotrys chlorohalonatus (strain IBT 40285)</name>
    <dbReference type="NCBI Taxonomy" id="1283841"/>
    <lineage>
        <taxon>Eukaryota</taxon>
        <taxon>Fungi</taxon>
        <taxon>Dikarya</taxon>
        <taxon>Ascomycota</taxon>
        <taxon>Pezizomycotina</taxon>
        <taxon>Sordariomycetes</taxon>
        <taxon>Hypocreomycetidae</taxon>
        <taxon>Hypocreales</taxon>
        <taxon>Stachybotryaceae</taxon>
        <taxon>Stachybotrys</taxon>
    </lineage>
</organism>
<keyword evidence="2" id="KW-0812">Transmembrane</keyword>
<dbReference type="STRING" id="1283841.A0A084QPI7"/>
<sequence length="156" mass="17195">MATTTTKPQPVYARSSKPPATAAVQSSRPTSVPPPPASAPPPGATTNATPSPAAPAPSTAQQQQQAARQAAELRRLRDAERQKPIEPPRETPEAGRQDYASRYKSLERRWVRAIIALPIFFVTSYFLFDRVVLKNEPKARPRKEDKLLEELSQPSD</sequence>
<reference evidence="3 4" key="1">
    <citation type="journal article" date="2014" name="BMC Genomics">
        <title>Comparative genome sequencing reveals chemotype-specific gene clusters in the toxigenic black mold Stachybotrys.</title>
        <authorList>
            <person name="Semeiks J."/>
            <person name="Borek D."/>
            <person name="Otwinowski Z."/>
            <person name="Grishin N.V."/>
        </authorList>
    </citation>
    <scope>NUCLEOTIDE SEQUENCE [LARGE SCALE GENOMIC DNA]</scope>
    <source>
        <strain evidence="3 4">IBT 40285</strain>
    </source>
</reference>
<proteinExistence type="predicted"/>
<dbReference type="HOGENOM" id="CLU_1687862_0_0_1"/>
<gene>
    <name evidence="3" type="ORF">S40285_04649</name>
</gene>
<evidence type="ECO:0008006" key="5">
    <source>
        <dbReference type="Google" id="ProtNLM"/>
    </source>
</evidence>
<keyword evidence="2" id="KW-1133">Transmembrane helix</keyword>
<feature type="region of interest" description="Disordered" evidence="1">
    <location>
        <begin position="1"/>
        <end position="98"/>
    </location>
</feature>
<feature type="transmembrane region" description="Helical" evidence="2">
    <location>
        <begin position="110"/>
        <end position="128"/>
    </location>
</feature>
<evidence type="ECO:0000256" key="2">
    <source>
        <dbReference type="SAM" id="Phobius"/>
    </source>
</evidence>
<dbReference type="InParanoid" id="A0A084QPI7"/>
<dbReference type="OMA" id="RQKPIEP"/>
<keyword evidence="2" id="KW-0472">Membrane</keyword>
<feature type="compositionally biased region" description="Basic and acidic residues" evidence="1">
    <location>
        <begin position="71"/>
        <end position="98"/>
    </location>
</feature>
<dbReference type="AlphaFoldDB" id="A0A084QPI7"/>
<evidence type="ECO:0000256" key="1">
    <source>
        <dbReference type="SAM" id="MobiDB-lite"/>
    </source>
</evidence>
<feature type="compositionally biased region" description="Low complexity" evidence="1">
    <location>
        <begin position="44"/>
        <end position="70"/>
    </location>
</feature>
<evidence type="ECO:0000313" key="4">
    <source>
        <dbReference type="Proteomes" id="UP000028524"/>
    </source>
</evidence>
<protein>
    <recommendedName>
        <fullName evidence="5">Transmembrane protein</fullName>
    </recommendedName>
</protein>
<dbReference type="OrthoDB" id="3784821at2759"/>
<dbReference type="EMBL" id="KL660549">
    <property type="protein sequence ID" value="KFA65872.1"/>
    <property type="molecule type" value="Genomic_DNA"/>
</dbReference>
<accession>A0A084QPI7</accession>
<keyword evidence="4" id="KW-1185">Reference proteome</keyword>
<dbReference type="Proteomes" id="UP000028524">
    <property type="component" value="Unassembled WGS sequence"/>
</dbReference>
<name>A0A084QPI7_STAC4</name>